<name>A0A7W6M9M8_9RHOB</name>
<dbReference type="InterPro" id="IPR051474">
    <property type="entry name" value="Anti-sigma-K/W_factor"/>
</dbReference>
<evidence type="ECO:0000313" key="11">
    <source>
        <dbReference type="EMBL" id="MBB4174717.1"/>
    </source>
</evidence>
<reference evidence="11 12" key="1">
    <citation type="submission" date="2020-08" db="EMBL/GenBank/DDBJ databases">
        <title>Genomic Encyclopedia of Type Strains, Phase IV (KMG-IV): sequencing the most valuable type-strain genomes for metagenomic binning, comparative biology and taxonomic classification.</title>
        <authorList>
            <person name="Goeker M."/>
        </authorList>
    </citation>
    <scope>NUCLEOTIDE SEQUENCE [LARGE SCALE GENOMIC DNA]</scope>
    <source>
        <strain evidence="11 12">DSM 101015</strain>
    </source>
</reference>
<comment type="caution">
    <text evidence="11">The sequence shown here is derived from an EMBL/GenBank/DDBJ whole genome shotgun (WGS) entry which is preliminary data.</text>
</comment>
<proteinExistence type="predicted"/>
<dbReference type="EMBL" id="JACIFU010000003">
    <property type="protein sequence ID" value="MBB4174717.1"/>
    <property type="molecule type" value="Genomic_DNA"/>
</dbReference>
<dbReference type="Proteomes" id="UP000565745">
    <property type="component" value="Unassembled WGS sequence"/>
</dbReference>
<sequence length="231" mass="24440">MDDIPTTDEPGADDAMLAAEYALGLTPVAEIDTVRARARHDAAFAQRVAAWQERFVAMTDGIDPVKPPRKLRRKLLAEVFPKVSVPVMQRLWVWQGIALAALVLAAYLATPLLQPDPESVPRNVFAAHMTGESGDLELLVVVDTDGDIALRRVAGAVPEGRVLELWAILPDAAPQSLGVLPADAATRVRLPEALVPFVSDITLAISDEPPGGAPGAAPTGDIRAVGTITAL</sequence>
<evidence type="ECO:0000256" key="7">
    <source>
        <dbReference type="ARBA" id="ARBA00029829"/>
    </source>
</evidence>
<keyword evidence="12" id="KW-1185">Reference proteome</keyword>
<keyword evidence="4 9" id="KW-0812">Transmembrane</keyword>
<evidence type="ECO:0000256" key="8">
    <source>
        <dbReference type="ARBA" id="ARBA00030803"/>
    </source>
</evidence>
<evidence type="ECO:0000256" key="9">
    <source>
        <dbReference type="SAM" id="Phobius"/>
    </source>
</evidence>
<evidence type="ECO:0000259" key="10">
    <source>
        <dbReference type="Pfam" id="PF10099"/>
    </source>
</evidence>
<dbReference type="RefSeq" id="WP_025056169.1">
    <property type="nucleotide sequence ID" value="NZ_JASD01000008.1"/>
</dbReference>
<dbReference type="InterPro" id="IPR041916">
    <property type="entry name" value="Anti_sigma_zinc_sf"/>
</dbReference>
<gene>
    <name evidence="11" type="ORF">GGR93_002505</name>
</gene>
<dbReference type="GO" id="GO:0005886">
    <property type="term" value="C:plasma membrane"/>
    <property type="evidence" value="ECO:0007669"/>
    <property type="project" value="UniProtKB-SubCell"/>
</dbReference>
<dbReference type="PANTHER" id="PTHR37461:SF1">
    <property type="entry name" value="ANTI-SIGMA-K FACTOR RSKA"/>
    <property type="match status" value="1"/>
</dbReference>
<feature type="transmembrane region" description="Helical" evidence="9">
    <location>
        <begin position="91"/>
        <end position="113"/>
    </location>
</feature>
<protein>
    <recommendedName>
        <fullName evidence="8">Regulator of SigK</fullName>
    </recommendedName>
    <alternativeName>
        <fullName evidence="7">Sigma-K anti-sigma factor RskA</fullName>
    </alternativeName>
</protein>
<dbReference type="AlphaFoldDB" id="A0A7W6M9M8"/>
<organism evidence="11 12">
    <name type="scientific">Sulfitobacter noctilucicola</name>
    <dbReference type="NCBI Taxonomy" id="1342301"/>
    <lineage>
        <taxon>Bacteria</taxon>
        <taxon>Pseudomonadati</taxon>
        <taxon>Pseudomonadota</taxon>
        <taxon>Alphaproteobacteria</taxon>
        <taxon>Rhodobacterales</taxon>
        <taxon>Roseobacteraceae</taxon>
        <taxon>Sulfitobacter</taxon>
    </lineage>
</organism>
<evidence type="ECO:0000313" key="12">
    <source>
        <dbReference type="Proteomes" id="UP000565745"/>
    </source>
</evidence>
<accession>A0A7W6M9M8</accession>
<keyword evidence="6 9" id="KW-0472">Membrane</keyword>
<evidence type="ECO:0000256" key="5">
    <source>
        <dbReference type="ARBA" id="ARBA00022989"/>
    </source>
</evidence>
<dbReference type="OrthoDB" id="9816387at2"/>
<evidence type="ECO:0000256" key="3">
    <source>
        <dbReference type="ARBA" id="ARBA00022475"/>
    </source>
</evidence>
<dbReference type="Gene3D" id="1.10.10.1320">
    <property type="entry name" value="Anti-sigma factor, zinc-finger domain"/>
    <property type="match status" value="1"/>
</dbReference>
<keyword evidence="3" id="KW-1003">Cell membrane</keyword>
<feature type="domain" description="Anti-sigma K factor RskA C-terminal" evidence="10">
    <location>
        <begin position="98"/>
        <end position="222"/>
    </location>
</feature>
<evidence type="ECO:0000256" key="1">
    <source>
        <dbReference type="ARBA" id="ARBA00004167"/>
    </source>
</evidence>
<dbReference type="GO" id="GO:0006417">
    <property type="term" value="P:regulation of translation"/>
    <property type="evidence" value="ECO:0007669"/>
    <property type="project" value="TreeGrafter"/>
</dbReference>
<dbReference type="Pfam" id="PF10099">
    <property type="entry name" value="RskA_C"/>
    <property type="match status" value="1"/>
</dbReference>
<keyword evidence="5 9" id="KW-1133">Transmembrane helix</keyword>
<evidence type="ECO:0000256" key="2">
    <source>
        <dbReference type="ARBA" id="ARBA00004236"/>
    </source>
</evidence>
<dbReference type="GO" id="GO:0016989">
    <property type="term" value="F:sigma factor antagonist activity"/>
    <property type="evidence" value="ECO:0007669"/>
    <property type="project" value="TreeGrafter"/>
</dbReference>
<evidence type="ECO:0000256" key="6">
    <source>
        <dbReference type="ARBA" id="ARBA00023136"/>
    </source>
</evidence>
<comment type="subcellular location">
    <subcellularLocation>
        <location evidence="2">Cell membrane</location>
    </subcellularLocation>
    <subcellularLocation>
        <location evidence="1">Membrane</location>
        <topology evidence="1">Single-pass membrane protein</topology>
    </subcellularLocation>
</comment>
<evidence type="ECO:0000256" key="4">
    <source>
        <dbReference type="ARBA" id="ARBA00022692"/>
    </source>
</evidence>
<dbReference type="PANTHER" id="PTHR37461">
    <property type="entry name" value="ANTI-SIGMA-K FACTOR RSKA"/>
    <property type="match status" value="1"/>
</dbReference>
<dbReference type="InterPro" id="IPR018764">
    <property type="entry name" value="RskA_C"/>
</dbReference>